<dbReference type="InterPro" id="IPR001173">
    <property type="entry name" value="Glyco_trans_2-like"/>
</dbReference>
<keyword evidence="1" id="KW-0472">Membrane</keyword>
<evidence type="ECO:0000259" key="2">
    <source>
        <dbReference type="Pfam" id="PF00535"/>
    </source>
</evidence>
<name>A0ABT0ULM2_9ACTN</name>
<dbReference type="Proteomes" id="UP001431429">
    <property type="component" value="Unassembled WGS sequence"/>
</dbReference>
<feature type="transmembrane region" description="Helical" evidence="1">
    <location>
        <begin position="293"/>
        <end position="320"/>
    </location>
</feature>
<dbReference type="InterPro" id="IPR050834">
    <property type="entry name" value="Glycosyltransf_2"/>
</dbReference>
<keyword evidence="3" id="KW-0808">Transferase</keyword>
<dbReference type="Gene3D" id="3.90.550.10">
    <property type="entry name" value="Spore Coat Polysaccharide Biosynthesis Protein SpsA, Chain A"/>
    <property type="match status" value="1"/>
</dbReference>
<sequence>MTRPTANPLASVVIPNYNYGRALELCLRAAQDQTYRPLEILLVDDASTDDSVAVARSLGVRVVSTGVNSGVAITRNTGAAHARGEIVVFVDSDVAMEPDAVANAVAMLQENPRIGAVCGTYDAEPLIRDSLIEEYRCLHQYYWLAEHEGRIGTLHTAICAMPADVFAEIGPFNPKLRHTEDGDYAARICRRYEVHSSTTVRGRHDHDDTWRVVLRKVFHRTRLHIPLYVRRRDLPGGIATGPRAGASVAALLALATLPAGLFGALWLLLPAGLALGSLLADSHLYAFVLRRRGYWFTAYFALAHFVVNAAIALGAGIGALQWLTSGRFRRLYDLPAAQGAGKPAGAAA</sequence>
<keyword evidence="1" id="KW-0812">Transmembrane</keyword>
<keyword evidence="4" id="KW-1185">Reference proteome</keyword>
<keyword evidence="1" id="KW-1133">Transmembrane helix</keyword>
<dbReference type="RefSeq" id="WP_250919857.1">
    <property type="nucleotide sequence ID" value="NZ_JAMQAW010000011.1"/>
</dbReference>
<keyword evidence="3" id="KW-0328">Glycosyltransferase</keyword>
<protein>
    <submittedName>
        <fullName evidence="3">Glycosyltransferase</fullName>
        <ecNumber evidence="3">2.4.-.-</ecNumber>
    </submittedName>
</protein>
<dbReference type="SUPFAM" id="SSF53448">
    <property type="entry name" value="Nucleotide-diphospho-sugar transferases"/>
    <property type="match status" value="1"/>
</dbReference>
<evidence type="ECO:0000256" key="1">
    <source>
        <dbReference type="SAM" id="Phobius"/>
    </source>
</evidence>
<accession>A0ABT0ULM2</accession>
<feature type="domain" description="Glycosyltransferase 2-like" evidence="2">
    <location>
        <begin position="11"/>
        <end position="122"/>
    </location>
</feature>
<dbReference type="CDD" id="cd00761">
    <property type="entry name" value="Glyco_tranf_GTA_type"/>
    <property type="match status" value="1"/>
</dbReference>
<dbReference type="PANTHER" id="PTHR43685:SF11">
    <property type="entry name" value="GLYCOSYLTRANSFERASE TAGX-RELATED"/>
    <property type="match status" value="1"/>
</dbReference>
<dbReference type="EMBL" id="JAMQAW010000011">
    <property type="protein sequence ID" value="MCM2389512.1"/>
    <property type="molecule type" value="Genomic_DNA"/>
</dbReference>
<feature type="transmembrane region" description="Helical" evidence="1">
    <location>
        <begin position="248"/>
        <end position="273"/>
    </location>
</feature>
<dbReference type="InterPro" id="IPR029044">
    <property type="entry name" value="Nucleotide-diphossugar_trans"/>
</dbReference>
<dbReference type="GO" id="GO:0016757">
    <property type="term" value="F:glycosyltransferase activity"/>
    <property type="evidence" value="ECO:0007669"/>
    <property type="project" value="UniProtKB-KW"/>
</dbReference>
<dbReference type="PANTHER" id="PTHR43685">
    <property type="entry name" value="GLYCOSYLTRANSFERASE"/>
    <property type="match status" value="1"/>
</dbReference>
<dbReference type="Pfam" id="PF00535">
    <property type="entry name" value="Glycos_transf_2"/>
    <property type="match status" value="1"/>
</dbReference>
<comment type="caution">
    <text evidence="3">The sequence shown here is derived from an EMBL/GenBank/DDBJ whole genome shotgun (WGS) entry which is preliminary data.</text>
</comment>
<reference evidence="3" key="1">
    <citation type="submission" date="2022-06" db="EMBL/GenBank/DDBJ databases">
        <title>Genome public.</title>
        <authorList>
            <person name="Sun Q."/>
        </authorList>
    </citation>
    <scope>NUCLEOTIDE SEQUENCE</scope>
    <source>
        <strain evidence="3">CWNU-1</strain>
    </source>
</reference>
<evidence type="ECO:0000313" key="4">
    <source>
        <dbReference type="Proteomes" id="UP001431429"/>
    </source>
</evidence>
<gene>
    <name evidence="3" type="ORF">NBG84_14625</name>
</gene>
<organism evidence="3 4">
    <name type="scientific">Streptomyces albipurpureus</name>
    <dbReference type="NCBI Taxonomy" id="2897419"/>
    <lineage>
        <taxon>Bacteria</taxon>
        <taxon>Bacillati</taxon>
        <taxon>Actinomycetota</taxon>
        <taxon>Actinomycetes</taxon>
        <taxon>Kitasatosporales</taxon>
        <taxon>Streptomycetaceae</taxon>
        <taxon>Streptomyces</taxon>
    </lineage>
</organism>
<evidence type="ECO:0000313" key="3">
    <source>
        <dbReference type="EMBL" id="MCM2389512.1"/>
    </source>
</evidence>
<dbReference type="EC" id="2.4.-.-" evidence="3"/>
<proteinExistence type="predicted"/>